<evidence type="ECO:0000256" key="3">
    <source>
        <dbReference type="ARBA" id="ARBA00022806"/>
    </source>
</evidence>
<gene>
    <name evidence="8" type="ORF">YC6258_04902</name>
</gene>
<dbReference type="STRING" id="1445510.YC6258_04902"/>
<evidence type="ECO:0000313" key="9">
    <source>
        <dbReference type="Proteomes" id="UP000032266"/>
    </source>
</evidence>
<keyword evidence="1" id="KW-0547">Nucleotide-binding</keyword>
<dbReference type="PROSITE" id="PS51194">
    <property type="entry name" value="HELICASE_CTER"/>
    <property type="match status" value="1"/>
</dbReference>
<dbReference type="Proteomes" id="UP000032266">
    <property type="component" value="Chromosome"/>
</dbReference>
<dbReference type="InterPro" id="IPR057342">
    <property type="entry name" value="DEXDc_RapA"/>
</dbReference>
<dbReference type="PROSITE" id="PS51192">
    <property type="entry name" value="HELICASE_ATP_BIND_1"/>
    <property type="match status" value="1"/>
</dbReference>
<name>A0A0C5W2N4_9GAMM</name>
<proteinExistence type="predicted"/>
<dbReference type="CDD" id="cd18793">
    <property type="entry name" value="SF2_C_SNF"/>
    <property type="match status" value="1"/>
</dbReference>
<protein>
    <submittedName>
        <fullName evidence="8">Superfamily II DNA/RNA helicase, SNF2 family</fullName>
    </submittedName>
</protein>
<dbReference type="InterPro" id="IPR014001">
    <property type="entry name" value="Helicase_ATP-bd"/>
</dbReference>
<dbReference type="AlphaFoldDB" id="A0A0C5W2N4"/>
<dbReference type="EMBL" id="CP007142">
    <property type="protein sequence ID" value="AJQ96934.1"/>
    <property type="molecule type" value="Genomic_DNA"/>
</dbReference>
<dbReference type="GO" id="GO:0004386">
    <property type="term" value="F:helicase activity"/>
    <property type="evidence" value="ECO:0007669"/>
    <property type="project" value="UniProtKB-KW"/>
</dbReference>
<feature type="domain" description="Helicase ATP-binding" evidence="6">
    <location>
        <begin position="48"/>
        <end position="217"/>
    </location>
</feature>
<dbReference type="OrthoDB" id="9814088at2"/>
<dbReference type="PANTHER" id="PTHR10799">
    <property type="entry name" value="SNF2/RAD54 HELICASE FAMILY"/>
    <property type="match status" value="1"/>
</dbReference>
<dbReference type="SUPFAM" id="SSF52540">
    <property type="entry name" value="P-loop containing nucleoside triphosphate hydrolases"/>
    <property type="match status" value="2"/>
</dbReference>
<dbReference type="Pfam" id="PF00271">
    <property type="entry name" value="Helicase_C"/>
    <property type="match status" value="1"/>
</dbReference>
<dbReference type="InterPro" id="IPR027417">
    <property type="entry name" value="P-loop_NTPase"/>
</dbReference>
<dbReference type="SMART" id="SM00487">
    <property type="entry name" value="DEXDc"/>
    <property type="match status" value="1"/>
</dbReference>
<dbReference type="InterPro" id="IPR038718">
    <property type="entry name" value="SNF2-like_sf"/>
</dbReference>
<dbReference type="Pfam" id="PF00176">
    <property type="entry name" value="SNF2-rel_dom"/>
    <property type="match status" value="1"/>
</dbReference>
<keyword evidence="3 8" id="KW-0347">Helicase</keyword>
<evidence type="ECO:0000256" key="2">
    <source>
        <dbReference type="ARBA" id="ARBA00022801"/>
    </source>
</evidence>
<feature type="domain" description="Helicase C-terminal" evidence="7">
    <location>
        <begin position="410"/>
        <end position="594"/>
    </location>
</feature>
<dbReference type="GO" id="GO:0005524">
    <property type="term" value="F:ATP binding"/>
    <property type="evidence" value="ECO:0007669"/>
    <property type="project" value="UniProtKB-KW"/>
</dbReference>
<evidence type="ECO:0000259" key="6">
    <source>
        <dbReference type="PROSITE" id="PS51192"/>
    </source>
</evidence>
<dbReference type="RefSeq" id="WP_044618827.1">
    <property type="nucleotide sequence ID" value="NZ_CP007142.1"/>
</dbReference>
<evidence type="ECO:0000256" key="4">
    <source>
        <dbReference type="ARBA" id="ARBA00022840"/>
    </source>
</evidence>
<evidence type="ECO:0000256" key="1">
    <source>
        <dbReference type="ARBA" id="ARBA00022741"/>
    </source>
</evidence>
<organism evidence="8 9">
    <name type="scientific">Gynuella sunshinyii YC6258</name>
    <dbReference type="NCBI Taxonomy" id="1445510"/>
    <lineage>
        <taxon>Bacteria</taxon>
        <taxon>Pseudomonadati</taxon>
        <taxon>Pseudomonadota</taxon>
        <taxon>Gammaproteobacteria</taxon>
        <taxon>Oceanospirillales</taxon>
        <taxon>Saccharospirillaceae</taxon>
        <taxon>Gynuella</taxon>
    </lineage>
</organism>
<keyword evidence="4" id="KW-0067">ATP-binding</keyword>
<dbReference type="Gene3D" id="3.40.50.10810">
    <property type="entry name" value="Tandem AAA-ATPase domain"/>
    <property type="match status" value="1"/>
</dbReference>
<dbReference type="KEGG" id="gsn:YC6258_04902"/>
<feature type="compositionally biased region" description="Acidic residues" evidence="5">
    <location>
        <begin position="357"/>
        <end position="369"/>
    </location>
</feature>
<dbReference type="PATRIC" id="fig|1445510.3.peg.4864"/>
<dbReference type="InterPro" id="IPR000330">
    <property type="entry name" value="SNF2_N"/>
</dbReference>
<dbReference type="CDD" id="cd18011">
    <property type="entry name" value="DEXDc_RapA"/>
    <property type="match status" value="1"/>
</dbReference>
<evidence type="ECO:0000259" key="7">
    <source>
        <dbReference type="PROSITE" id="PS51194"/>
    </source>
</evidence>
<evidence type="ECO:0000256" key="5">
    <source>
        <dbReference type="SAM" id="MobiDB-lite"/>
    </source>
</evidence>
<dbReference type="InterPro" id="IPR001650">
    <property type="entry name" value="Helicase_C-like"/>
</dbReference>
<dbReference type="HOGENOM" id="CLU_006041_0_0_6"/>
<dbReference type="GO" id="GO:0016787">
    <property type="term" value="F:hydrolase activity"/>
    <property type="evidence" value="ECO:0007669"/>
    <property type="project" value="UniProtKB-KW"/>
</dbReference>
<dbReference type="Gene3D" id="3.40.50.300">
    <property type="entry name" value="P-loop containing nucleotide triphosphate hydrolases"/>
    <property type="match status" value="1"/>
</dbReference>
<dbReference type="InterPro" id="IPR049730">
    <property type="entry name" value="SNF2/RAD54-like_C"/>
</dbReference>
<evidence type="ECO:0000313" key="8">
    <source>
        <dbReference type="EMBL" id="AJQ96934.1"/>
    </source>
</evidence>
<keyword evidence="9" id="KW-1185">Reference proteome</keyword>
<accession>A0A0C5W2N4</accession>
<reference evidence="8 9" key="1">
    <citation type="submission" date="2014-01" db="EMBL/GenBank/DDBJ databases">
        <title>Full genme sequencing of cellulolytic bacterium Gynuella sunshinyii YC6258T gen. nov., sp. nov.</title>
        <authorList>
            <person name="Khan H."/>
            <person name="Chung E.J."/>
            <person name="Chung Y.R."/>
        </authorList>
    </citation>
    <scope>NUCLEOTIDE SEQUENCE [LARGE SCALE GENOMIC DNA]</scope>
    <source>
        <strain evidence="8 9">YC6258</strain>
    </source>
</reference>
<sequence length="954" mass="108896">MYSQHQAQYFAWQLTRRLDSGDEDKLTGAIMDAQIDLNPHQVDAALFAFRNPLSNGVILADEVGLGKTIEAGLVIAQKWAERRRRILIIVPANLRKQWHQELQEKFGVEGLILEGDSYKKAKKEGIKNPFDVGERIVICSYQFAKAKADDIMHVPGGWDLAVIDEAHRLRNVYKKGNKIAAAIRDALGSTFKVMLTATPLQNSLLELFGMVSIIDEKVFGDLDSFRIKYGRLNDNLSFNELRQRIQPVCKRTLRKDVEAYVPYTKRIAMVEEFTPSSDEQKLYRLVSAYLQRPNLNALPSGQRQLISMVMWKLLASSSFAIAGALNSIITRLEDDLKSDDAEAGVFHDLNADYESLDETAEEWSDDESSDASSENTNRQSIIDEINELKSFKDLAENIRNNSKGEALLKALKIAFEKLNELGAAEKAIIFTESRKTQDYLLELLENSEYKDAQGNKGVVLFNGTNSDSQAKEIYKDWLAKHKGSDKITGSKTADTRAALVEYFKEKGKIMIATEAAAEGVNLQFCSLVINYDLPWNPQRIEQRIGRCHRYGQKHDVVVLNFIDSTNPADQRVHELLKLKFKIFDGVFGASDEVLGAIENGVDFERRIKKIYDTCRDPDEIRAAFDKLQQDLAHEINAQMVNTREQLFENFDEDVLQRLKIDTEASLDKYEQMLLALTQTELSKHLQLVDGGFVINSLPEDAPKNIPTGEYELPRRDGDCHLYRLKHPLAQWAIDTAKAKSLDQAHIVFDTSVRETKVSVVEELKGQTGQLQVCKITVESMERAEDHLAVIGLNSQGEVIHSEVFEKLLSHQIKNESQTSFDLNPIIHTELSRAKRELLGDISQRNLKYFEAEVEKLDAWADDLKVVLEQSIKETDREIREVRRTAKLAPDLHEKLHWQKKQKELEKLRNKKRRELFDRQDEVDERREGLITELENKMSQTVEEQVLFSITWEVV</sequence>
<dbReference type="SMART" id="SM00490">
    <property type="entry name" value="HELICc"/>
    <property type="match status" value="1"/>
</dbReference>
<keyword evidence="2" id="KW-0378">Hydrolase</keyword>
<feature type="region of interest" description="Disordered" evidence="5">
    <location>
        <begin position="357"/>
        <end position="379"/>
    </location>
</feature>